<keyword evidence="1" id="KW-0472">Membrane</keyword>
<feature type="non-terminal residue" evidence="2">
    <location>
        <position position="174"/>
    </location>
</feature>
<keyword evidence="1" id="KW-1133">Transmembrane helix</keyword>
<organism evidence="2 3">
    <name type="scientific">Cetraspora pellucida</name>
    <dbReference type="NCBI Taxonomy" id="1433469"/>
    <lineage>
        <taxon>Eukaryota</taxon>
        <taxon>Fungi</taxon>
        <taxon>Fungi incertae sedis</taxon>
        <taxon>Mucoromycota</taxon>
        <taxon>Glomeromycotina</taxon>
        <taxon>Glomeromycetes</taxon>
        <taxon>Diversisporales</taxon>
        <taxon>Gigasporaceae</taxon>
        <taxon>Cetraspora</taxon>
    </lineage>
</organism>
<accession>A0A9N9KIM4</accession>
<evidence type="ECO:0000313" key="2">
    <source>
        <dbReference type="EMBL" id="CAG8834585.1"/>
    </source>
</evidence>
<gene>
    <name evidence="2" type="ORF">CPELLU_LOCUS21131</name>
</gene>
<protein>
    <submittedName>
        <fullName evidence="2">21277_t:CDS:1</fullName>
    </submittedName>
</protein>
<evidence type="ECO:0000313" key="3">
    <source>
        <dbReference type="Proteomes" id="UP000789759"/>
    </source>
</evidence>
<keyword evidence="3" id="KW-1185">Reference proteome</keyword>
<proteinExistence type="predicted"/>
<feature type="transmembrane region" description="Helical" evidence="1">
    <location>
        <begin position="52"/>
        <end position="70"/>
    </location>
</feature>
<name>A0A9N9KIM4_9GLOM</name>
<sequence length="174" mass="19827">MAKRKIIQKNTLIATQLRDVLDHYNQFVRSLHIKESHSLNTRLITRQLIKKLIIVGIGAFFTTAAFYFLMDPLRIYNPGLNGLLKKITQCLVGTESVGTLNFYLVYYGINLVLNSMIVYSLWKRHQANLEIIDTQWWPLTLPLYLVVSLVAAAAHVQGYSLIFQVQAAPSGFET</sequence>
<dbReference type="OrthoDB" id="2392202at2759"/>
<feature type="transmembrane region" description="Helical" evidence="1">
    <location>
        <begin position="104"/>
        <end position="122"/>
    </location>
</feature>
<dbReference type="EMBL" id="CAJVQA010073839">
    <property type="protein sequence ID" value="CAG8834585.1"/>
    <property type="molecule type" value="Genomic_DNA"/>
</dbReference>
<keyword evidence="1" id="KW-0812">Transmembrane</keyword>
<dbReference type="Proteomes" id="UP000789759">
    <property type="component" value="Unassembled WGS sequence"/>
</dbReference>
<feature type="transmembrane region" description="Helical" evidence="1">
    <location>
        <begin position="143"/>
        <end position="162"/>
    </location>
</feature>
<reference evidence="2" key="1">
    <citation type="submission" date="2021-06" db="EMBL/GenBank/DDBJ databases">
        <authorList>
            <person name="Kallberg Y."/>
            <person name="Tangrot J."/>
            <person name="Rosling A."/>
        </authorList>
    </citation>
    <scope>NUCLEOTIDE SEQUENCE</scope>
    <source>
        <strain evidence="2">FL966</strain>
    </source>
</reference>
<comment type="caution">
    <text evidence="2">The sequence shown here is derived from an EMBL/GenBank/DDBJ whole genome shotgun (WGS) entry which is preliminary data.</text>
</comment>
<evidence type="ECO:0000256" key="1">
    <source>
        <dbReference type="SAM" id="Phobius"/>
    </source>
</evidence>
<dbReference type="AlphaFoldDB" id="A0A9N9KIM4"/>